<feature type="coiled-coil region" evidence="5">
    <location>
        <begin position="171"/>
        <end position="413"/>
    </location>
</feature>
<accession>A0A6P7GAY0</accession>
<dbReference type="FunCoup" id="A0A6P7GAY0">
    <property type="interactions" value="52"/>
</dbReference>
<dbReference type="CTD" id="9662"/>
<evidence type="ECO:0000313" key="6">
    <source>
        <dbReference type="EnsemblMetazoa" id="XP_028141575.1"/>
    </source>
</evidence>
<dbReference type="OrthoDB" id="10254663at2759"/>
<comment type="subcellular location">
    <subcellularLocation>
        <location evidence="1">Cytoplasm</location>
        <location evidence="1">Cytoskeleton</location>
        <location evidence="1">Microtubule organizing center</location>
        <location evidence="1">Centrosome</location>
        <location evidence="1">Centriole</location>
    </subcellularLocation>
</comment>
<evidence type="ECO:0000313" key="7">
    <source>
        <dbReference type="Proteomes" id="UP001652700"/>
    </source>
</evidence>
<evidence type="ECO:0000256" key="4">
    <source>
        <dbReference type="ARBA" id="ARBA00038123"/>
    </source>
</evidence>
<sequence length="1170" mass="136275">MEKSFAQIRKELNELGYTETLRPECLPLVRRLLGDLIITTDSLRKYMKISQQALEERDTLQLGAEPYKCDNAKLVKECNELHLAFIQFKEEHEKVQRDLRTKILSLENQITDCAIEKQKLVDKLTELQSDFKSSSTIKRGHTNCKFQAQSPKLKSKQEAEQNRKFHLSTAMATADSRIAYLSQEIKKLKEEQLNLLKNNDCLTSQLENRNQEIKRLNTLMEGGRPTKAISRDCCYKNIDNKIGSLQDEINTLKRERNTLQNQLTEALARQHEAMRRALNLAERNKLLEDEMKNIDQIALTVEAQCNDTVKTNVEKVSRLQDRMNESVVTVQTLEREVTKLKVEKTELISELEAIKFEKKNLQMLLETETDDKKRLMDRLNNFTVIEQSLNMEIDRLLRLSGEQKRKIAELESDVIASKVVSSNLRSSLDVENLQKQRSQVPDSSTHTKKISVTKTHKTTCRKALSGSAKLDSVAKEAKDSLNHIKPLPPGLQYDPKMGSKCCCEVGGCIKWMRELLEKDIASRQEQASQQIESLRKEKEFYLKEYHKLLEHSKSTPRFEKSSKQVEELTDKIREKELIITTLQDDLKNATTERYALSSRLEAQNREMTDIETDRYCTKTVCKRRARELDVHREEVKHLEKENSALKGRIQALNESSVFNEERMKRAFQEMEEHITKLENERRDLVISQNTNRSNITQLEDECQILKEKLKLAQNEANSHKANYEQLKILHDQSNRALSDTQSQLLRAETELQSLHSKMNLSHRETSGYERDIARLQGDVEVMKSQLNKIDKEKDELLNVVDDKTEQIDKLENQLKEKRHQISALEIENKEIKRRLGKVTDDSSSNELQLRSYKQEINLLQQDLDNERRLKEAVIQENSRRLQEDLASVSLDCRDARKELDIAKRQVEDLKTQLQHYVAEVKRTEDLISQKELERAEVLDQFKSLSQENNLLESTNHTLENEASQSRVQLSVALDHATDLERHVENQEAIIKSYEKQISELTTQVASLEIQLKQGSSMSVRTTTELKQLKDLCVKLDREKDELKRTLRDKEDEKSSIERQIDLLSRENRELKRALDKDQDNQTGLERLLNEARQEVIEQRLLNEDLRSEVAKLGINVKELQENLRSTTAELDLYHEKALEYSQENKQLRRDIANERFSRAREDDNKRYPSL</sequence>
<keyword evidence="5" id="KW-0175">Coiled coil</keyword>
<dbReference type="SUPFAM" id="SSF57997">
    <property type="entry name" value="Tropomyosin"/>
    <property type="match status" value="2"/>
</dbReference>
<dbReference type="InterPro" id="IPR051877">
    <property type="entry name" value="Centriole_BasalBody_StrucProt"/>
</dbReference>
<evidence type="ECO:0000256" key="1">
    <source>
        <dbReference type="ARBA" id="ARBA00004114"/>
    </source>
</evidence>
<feature type="coiled-coil region" evidence="5">
    <location>
        <begin position="517"/>
        <end position="592"/>
    </location>
</feature>
<dbReference type="Proteomes" id="UP001652700">
    <property type="component" value="Unplaced"/>
</dbReference>
<dbReference type="GeneID" id="114335520"/>
<gene>
    <name evidence="8" type="primary">LOC114335520</name>
</gene>
<keyword evidence="3" id="KW-0206">Cytoskeleton</keyword>
<evidence type="ECO:0000256" key="2">
    <source>
        <dbReference type="ARBA" id="ARBA00022490"/>
    </source>
</evidence>
<protein>
    <submittedName>
        <fullName evidence="8">Centrosomal protein of 135 kDa-like isoform X1</fullName>
    </submittedName>
</protein>
<evidence type="ECO:0000256" key="5">
    <source>
        <dbReference type="SAM" id="Coils"/>
    </source>
</evidence>
<comment type="similarity">
    <text evidence="4">Belongs to the CEP135/TSGA10 family.</text>
</comment>
<reference evidence="8" key="1">
    <citation type="submission" date="2025-04" db="UniProtKB">
        <authorList>
            <consortium name="RefSeq"/>
        </authorList>
    </citation>
    <scope>IDENTIFICATION</scope>
    <source>
        <tissue evidence="8">Whole insect</tissue>
    </source>
</reference>
<dbReference type="EnsemblMetazoa" id="XM_028285774.2">
    <property type="protein sequence ID" value="XP_028141575.1"/>
    <property type="gene ID" value="LOC114335520"/>
</dbReference>
<dbReference type="AlphaFoldDB" id="A0A6P7GAY0"/>
<keyword evidence="2" id="KW-0963">Cytoplasm</keyword>
<proteinExistence type="inferred from homology"/>
<evidence type="ECO:0000313" key="8">
    <source>
        <dbReference type="RefSeq" id="XP_028141575.1"/>
    </source>
</evidence>
<keyword evidence="7" id="KW-1185">Reference proteome</keyword>
<evidence type="ECO:0000256" key="3">
    <source>
        <dbReference type="ARBA" id="ARBA00023212"/>
    </source>
</evidence>
<dbReference type="PANTHER" id="PTHR20544">
    <property type="entry name" value="CENTROSOMAL PROTEIN CEP135"/>
    <property type="match status" value="1"/>
</dbReference>
<dbReference type="PANTHER" id="PTHR20544:SF0">
    <property type="entry name" value="NUCLEOPROTEIN TPR_MLP1 DOMAIN-CONTAINING PROTEIN"/>
    <property type="match status" value="1"/>
</dbReference>
<feature type="coiled-coil region" evidence="5">
    <location>
        <begin position="621"/>
        <end position="1150"/>
    </location>
</feature>
<dbReference type="KEGG" id="dvv:114335520"/>
<name>A0A6P7GAY0_DIAVI</name>
<reference evidence="6" key="2">
    <citation type="submission" date="2025-05" db="UniProtKB">
        <authorList>
            <consortium name="EnsemblMetazoa"/>
        </authorList>
    </citation>
    <scope>IDENTIFICATION</scope>
</reference>
<dbReference type="GO" id="GO:0005814">
    <property type="term" value="C:centriole"/>
    <property type="evidence" value="ECO:0007669"/>
    <property type="project" value="UniProtKB-SubCell"/>
</dbReference>
<dbReference type="RefSeq" id="XP_028141575.1">
    <property type="nucleotide sequence ID" value="XM_028285774.1"/>
</dbReference>
<dbReference type="InParanoid" id="A0A6P7GAY0"/>
<organism evidence="8">
    <name type="scientific">Diabrotica virgifera virgifera</name>
    <name type="common">western corn rootworm</name>
    <dbReference type="NCBI Taxonomy" id="50390"/>
    <lineage>
        <taxon>Eukaryota</taxon>
        <taxon>Metazoa</taxon>
        <taxon>Ecdysozoa</taxon>
        <taxon>Arthropoda</taxon>
        <taxon>Hexapoda</taxon>
        <taxon>Insecta</taxon>
        <taxon>Pterygota</taxon>
        <taxon>Neoptera</taxon>
        <taxon>Endopterygota</taxon>
        <taxon>Coleoptera</taxon>
        <taxon>Polyphaga</taxon>
        <taxon>Cucujiformia</taxon>
        <taxon>Chrysomeloidea</taxon>
        <taxon>Chrysomelidae</taxon>
        <taxon>Galerucinae</taxon>
        <taxon>Diabroticina</taxon>
        <taxon>Diabroticites</taxon>
        <taxon>Diabrotica</taxon>
    </lineage>
</organism>